<keyword evidence="1" id="KW-0732">Signal</keyword>
<dbReference type="RefSeq" id="WP_064511692.1">
    <property type="nucleotide sequence ID" value="NZ_LXEP01000003.1"/>
</dbReference>
<accession>A0A1B7I646</accession>
<protein>
    <submittedName>
        <fullName evidence="2">Adhesin major subunit pilin</fullName>
    </submittedName>
</protein>
<dbReference type="EMBL" id="LXEP01000003">
    <property type="protein sequence ID" value="OAT23920.1"/>
    <property type="molecule type" value="Genomic_DNA"/>
</dbReference>
<proteinExistence type="predicted"/>
<dbReference type="InterPro" id="IPR007540">
    <property type="entry name" value="Fimbrial_CS1-type"/>
</dbReference>
<organism evidence="2 3">
    <name type="scientific">Buttiauxella gaviniae ATCC 51604</name>
    <dbReference type="NCBI Taxonomy" id="1354253"/>
    <lineage>
        <taxon>Bacteria</taxon>
        <taxon>Pseudomonadati</taxon>
        <taxon>Pseudomonadota</taxon>
        <taxon>Gammaproteobacteria</taxon>
        <taxon>Enterobacterales</taxon>
        <taxon>Enterobacteriaceae</taxon>
        <taxon>Buttiauxella</taxon>
    </lineage>
</organism>
<sequence length="162" mass="16645">MKKFIALAPLALVLASASALAADPIAHQMTVTATVPTDDFYVTPAGGGNWMNDPQNLDYNAQTKTLATFVRQLDMKSTTGPITAKLTSPVEISNGTPAENIGLSVLVNNVALSTTSAEVLSATLSATGQTVPFQVRAADAPAGGYAPGSYTGLVGMLFETTP</sequence>
<dbReference type="PATRIC" id="fig|1354253.4.peg.214"/>
<name>A0A1B7I646_9ENTR</name>
<feature type="chain" id="PRO_5008593682" evidence="1">
    <location>
        <begin position="22"/>
        <end position="162"/>
    </location>
</feature>
<comment type="caution">
    <text evidence="2">The sequence shown here is derived from an EMBL/GenBank/DDBJ whole genome shotgun (WGS) entry which is preliminary data.</text>
</comment>
<dbReference type="Proteomes" id="UP000078504">
    <property type="component" value="Unassembled WGS sequence"/>
</dbReference>
<dbReference type="AlphaFoldDB" id="A0A1B7I646"/>
<gene>
    <name evidence="2" type="ORF">M977_00210</name>
</gene>
<dbReference type="GO" id="GO:0009289">
    <property type="term" value="C:pilus"/>
    <property type="evidence" value="ECO:0007669"/>
    <property type="project" value="InterPro"/>
</dbReference>
<evidence type="ECO:0000256" key="1">
    <source>
        <dbReference type="SAM" id="SignalP"/>
    </source>
</evidence>
<dbReference type="Pfam" id="PF04449">
    <property type="entry name" value="Fimbrial_CS1"/>
    <property type="match status" value="1"/>
</dbReference>
<feature type="signal peptide" evidence="1">
    <location>
        <begin position="1"/>
        <end position="21"/>
    </location>
</feature>
<evidence type="ECO:0000313" key="2">
    <source>
        <dbReference type="EMBL" id="OAT23920.1"/>
    </source>
</evidence>
<dbReference type="Gene3D" id="2.60.40.2040">
    <property type="entry name" value="CFA/I fimbrial subunit E, pilin domain"/>
    <property type="match status" value="1"/>
</dbReference>
<reference evidence="2 3" key="1">
    <citation type="submission" date="2016-04" db="EMBL/GenBank/DDBJ databases">
        <title>ATOL: Assembling a taxonomically balanced genome-scale reconstruction of the evolutionary history of the Enterobacteriaceae.</title>
        <authorList>
            <person name="Plunkett G.III."/>
            <person name="Neeno-Eckwall E.C."/>
            <person name="Glasner J.D."/>
            <person name="Perna N.T."/>
        </authorList>
    </citation>
    <scope>NUCLEOTIDE SEQUENCE [LARGE SCALE GENOMIC DNA]</scope>
    <source>
        <strain evidence="2 3">ATCC 51604</strain>
    </source>
</reference>
<evidence type="ECO:0000313" key="3">
    <source>
        <dbReference type="Proteomes" id="UP000078504"/>
    </source>
</evidence>